<feature type="transmembrane region" description="Helical" evidence="6">
    <location>
        <begin position="12"/>
        <end position="31"/>
    </location>
</feature>
<proteinExistence type="inferred from homology"/>
<keyword evidence="3 6" id="KW-1133">Transmembrane helix</keyword>
<dbReference type="OrthoDB" id="3897607at2759"/>
<comment type="similarity">
    <text evidence="5">Belongs to the SAT4 family.</text>
</comment>
<name>A0A6A5T9S2_9PLEO</name>
<feature type="transmembrane region" description="Helical" evidence="6">
    <location>
        <begin position="121"/>
        <end position="142"/>
    </location>
</feature>
<reference evidence="8" key="1">
    <citation type="journal article" date="2020" name="Stud. Mycol.">
        <title>101 Dothideomycetes genomes: a test case for predicting lifestyles and emergence of pathogens.</title>
        <authorList>
            <person name="Haridas S."/>
            <person name="Albert R."/>
            <person name="Binder M."/>
            <person name="Bloem J."/>
            <person name="Labutti K."/>
            <person name="Salamov A."/>
            <person name="Andreopoulos B."/>
            <person name="Baker S."/>
            <person name="Barry K."/>
            <person name="Bills G."/>
            <person name="Bluhm B."/>
            <person name="Cannon C."/>
            <person name="Castanera R."/>
            <person name="Culley D."/>
            <person name="Daum C."/>
            <person name="Ezra D."/>
            <person name="Gonzalez J."/>
            <person name="Henrissat B."/>
            <person name="Kuo A."/>
            <person name="Liang C."/>
            <person name="Lipzen A."/>
            <person name="Lutzoni F."/>
            <person name="Magnuson J."/>
            <person name="Mondo S."/>
            <person name="Nolan M."/>
            <person name="Ohm R."/>
            <person name="Pangilinan J."/>
            <person name="Park H.-J."/>
            <person name="Ramirez L."/>
            <person name="Alfaro M."/>
            <person name="Sun H."/>
            <person name="Tritt A."/>
            <person name="Yoshinaga Y."/>
            <person name="Zwiers L.-H."/>
            <person name="Turgeon B."/>
            <person name="Goodwin S."/>
            <person name="Spatafora J."/>
            <person name="Crous P."/>
            <person name="Grigoriev I."/>
        </authorList>
    </citation>
    <scope>NUCLEOTIDE SEQUENCE</scope>
    <source>
        <strain evidence="8">CBS 675.92</strain>
    </source>
</reference>
<feature type="transmembrane region" description="Helical" evidence="6">
    <location>
        <begin position="203"/>
        <end position="221"/>
    </location>
</feature>
<feature type="transmembrane region" description="Helical" evidence="6">
    <location>
        <begin position="169"/>
        <end position="191"/>
    </location>
</feature>
<evidence type="ECO:0000256" key="4">
    <source>
        <dbReference type="ARBA" id="ARBA00023136"/>
    </source>
</evidence>
<dbReference type="Proteomes" id="UP000800035">
    <property type="component" value="Unassembled WGS sequence"/>
</dbReference>
<feature type="transmembrane region" description="Helical" evidence="6">
    <location>
        <begin position="43"/>
        <end position="65"/>
    </location>
</feature>
<dbReference type="PANTHER" id="PTHR33048">
    <property type="entry name" value="PTH11-LIKE INTEGRAL MEMBRANE PROTEIN (AFU_ORTHOLOGUE AFUA_5G11245)"/>
    <property type="match status" value="1"/>
</dbReference>
<dbReference type="GO" id="GO:0016020">
    <property type="term" value="C:membrane"/>
    <property type="evidence" value="ECO:0007669"/>
    <property type="project" value="UniProtKB-SubCell"/>
</dbReference>
<gene>
    <name evidence="8" type="ORF">CC80DRAFT_393578</name>
</gene>
<dbReference type="Pfam" id="PF20684">
    <property type="entry name" value="Fung_rhodopsin"/>
    <property type="match status" value="1"/>
</dbReference>
<evidence type="ECO:0000256" key="5">
    <source>
        <dbReference type="ARBA" id="ARBA00038359"/>
    </source>
</evidence>
<dbReference type="InterPro" id="IPR052337">
    <property type="entry name" value="SAT4-like"/>
</dbReference>
<sequence>IKPTGKGLSFTIVLSIWAVLSTLTIALRIWARYTIRGFGVDDYLMILGYIVFVFLLVFDFLSINFGVGAHAERLTDYDVMQAKKWFLFAGIAYAIATALVKVSISFLLIRVTRGTKHIFTWILYGVIVLACVGSLTSITAYATRCKPFSAAWNPIGTCRSGAILENVTWFFSVVCIFTDWVCATLPILIIWQLKLPLRTKIQLGFILALGMIASVATIIRMRHLTDYVRPTDFLYSITDVSLWSETEACLGLIAGSLPTLRPLLR</sequence>
<evidence type="ECO:0000256" key="3">
    <source>
        <dbReference type="ARBA" id="ARBA00022989"/>
    </source>
</evidence>
<feature type="domain" description="Rhodopsin" evidence="7">
    <location>
        <begin position="27"/>
        <end position="265"/>
    </location>
</feature>
<evidence type="ECO:0000313" key="9">
    <source>
        <dbReference type="Proteomes" id="UP000800035"/>
    </source>
</evidence>
<feature type="transmembrane region" description="Helical" evidence="6">
    <location>
        <begin position="85"/>
        <end position="109"/>
    </location>
</feature>
<organism evidence="8 9">
    <name type="scientific">Byssothecium circinans</name>
    <dbReference type="NCBI Taxonomy" id="147558"/>
    <lineage>
        <taxon>Eukaryota</taxon>
        <taxon>Fungi</taxon>
        <taxon>Dikarya</taxon>
        <taxon>Ascomycota</taxon>
        <taxon>Pezizomycotina</taxon>
        <taxon>Dothideomycetes</taxon>
        <taxon>Pleosporomycetidae</taxon>
        <taxon>Pleosporales</taxon>
        <taxon>Massarineae</taxon>
        <taxon>Massarinaceae</taxon>
        <taxon>Byssothecium</taxon>
    </lineage>
</organism>
<keyword evidence="2 6" id="KW-0812">Transmembrane</keyword>
<evidence type="ECO:0000313" key="8">
    <source>
        <dbReference type="EMBL" id="KAF1948988.1"/>
    </source>
</evidence>
<dbReference type="EMBL" id="ML977044">
    <property type="protein sequence ID" value="KAF1948988.1"/>
    <property type="molecule type" value="Genomic_DNA"/>
</dbReference>
<dbReference type="PANTHER" id="PTHR33048:SF21">
    <property type="entry name" value="INTEGRAL MEMBRANE PROTEIN"/>
    <property type="match status" value="1"/>
</dbReference>
<evidence type="ECO:0000259" key="7">
    <source>
        <dbReference type="Pfam" id="PF20684"/>
    </source>
</evidence>
<accession>A0A6A5T9S2</accession>
<feature type="non-terminal residue" evidence="8">
    <location>
        <position position="265"/>
    </location>
</feature>
<dbReference type="AlphaFoldDB" id="A0A6A5T9S2"/>
<comment type="subcellular location">
    <subcellularLocation>
        <location evidence="1">Membrane</location>
        <topology evidence="1">Multi-pass membrane protein</topology>
    </subcellularLocation>
</comment>
<keyword evidence="9" id="KW-1185">Reference proteome</keyword>
<dbReference type="InterPro" id="IPR049326">
    <property type="entry name" value="Rhodopsin_dom_fungi"/>
</dbReference>
<feature type="non-terminal residue" evidence="8">
    <location>
        <position position="1"/>
    </location>
</feature>
<evidence type="ECO:0000256" key="6">
    <source>
        <dbReference type="SAM" id="Phobius"/>
    </source>
</evidence>
<keyword evidence="4 6" id="KW-0472">Membrane</keyword>
<evidence type="ECO:0000256" key="1">
    <source>
        <dbReference type="ARBA" id="ARBA00004141"/>
    </source>
</evidence>
<evidence type="ECO:0000256" key="2">
    <source>
        <dbReference type="ARBA" id="ARBA00022692"/>
    </source>
</evidence>
<protein>
    <recommendedName>
        <fullName evidence="7">Rhodopsin domain-containing protein</fullName>
    </recommendedName>
</protein>